<evidence type="ECO:0000313" key="2">
    <source>
        <dbReference type="Proteomes" id="UP001497700"/>
    </source>
</evidence>
<name>A0ACB9YFV2_9PEZI</name>
<sequence length="212" mass="22448">MTTTRNQQRIAEQANKPAEPATSPTRSTDEPSKEPASGATESATNAEGQQGTQQGPEAEATQQTGDPEPSLVSDELLNELASSPPAPPEDEPVLPIDQIPMLQQVAQQASQASVFSTTAQDPRTPSPQRATSLTAEQPVQEEIVGSGSFKPINEQTGSGANQDQEGTTPSKLTPWSRMKSVPMSIFGPSSSMTLALTGKWPLIYLSPTRPLI</sequence>
<dbReference type="Proteomes" id="UP001497700">
    <property type="component" value="Unassembled WGS sequence"/>
</dbReference>
<gene>
    <name evidence="1" type="ORF">F4820DRAFT_454832</name>
</gene>
<protein>
    <submittedName>
        <fullName evidence="1">Uncharacterized protein</fullName>
    </submittedName>
</protein>
<evidence type="ECO:0000313" key="1">
    <source>
        <dbReference type="EMBL" id="KAI4858487.1"/>
    </source>
</evidence>
<reference evidence="1 2" key="1">
    <citation type="journal article" date="2022" name="New Phytol.">
        <title>Ecological generalism drives hyperdiversity of secondary metabolite gene clusters in xylarialean endophytes.</title>
        <authorList>
            <person name="Franco M.E.E."/>
            <person name="Wisecaver J.H."/>
            <person name="Arnold A.E."/>
            <person name="Ju Y.M."/>
            <person name="Slot J.C."/>
            <person name="Ahrendt S."/>
            <person name="Moore L.P."/>
            <person name="Eastman K.E."/>
            <person name="Scott K."/>
            <person name="Konkel Z."/>
            <person name="Mondo S.J."/>
            <person name="Kuo A."/>
            <person name="Hayes R.D."/>
            <person name="Haridas S."/>
            <person name="Andreopoulos B."/>
            <person name="Riley R."/>
            <person name="LaButti K."/>
            <person name="Pangilinan J."/>
            <person name="Lipzen A."/>
            <person name="Amirebrahimi M."/>
            <person name="Yan J."/>
            <person name="Adam C."/>
            <person name="Keymanesh K."/>
            <person name="Ng V."/>
            <person name="Louie K."/>
            <person name="Northen T."/>
            <person name="Drula E."/>
            <person name="Henrissat B."/>
            <person name="Hsieh H.M."/>
            <person name="Youens-Clark K."/>
            <person name="Lutzoni F."/>
            <person name="Miadlikowska J."/>
            <person name="Eastwood D.C."/>
            <person name="Hamelin R.C."/>
            <person name="Grigoriev I.V."/>
            <person name="U'Ren J.M."/>
        </authorList>
    </citation>
    <scope>NUCLEOTIDE SEQUENCE [LARGE SCALE GENOMIC DNA]</scope>
    <source>
        <strain evidence="1 2">CBS 119005</strain>
    </source>
</reference>
<organism evidence="1 2">
    <name type="scientific">Hypoxylon rubiginosum</name>
    <dbReference type="NCBI Taxonomy" id="110542"/>
    <lineage>
        <taxon>Eukaryota</taxon>
        <taxon>Fungi</taxon>
        <taxon>Dikarya</taxon>
        <taxon>Ascomycota</taxon>
        <taxon>Pezizomycotina</taxon>
        <taxon>Sordariomycetes</taxon>
        <taxon>Xylariomycetidae</taxon>
        <taxon>Xylariales</taxon>
        <taxon>Hypoxylaceae</taxon>
        <taxon>Hypoxylon</taxon>
    </lineage>
</organism>
<keyword evidence="2" id="KW-1185">Reference proteome</keyword>
<comment type="caution">
    <text evidence="1">The sequence shown here is derived from an EMBL/GenBank/DDBJ whole genome shotgun (WGS) entry which is preliminary data.</text>
</comment>
<accession>A0ACB9YFV2</accession>
<dbReference type="EMBL" id="MU393779">
    <property type="protein sequence ID" value="KAI4858487.1"/>
    <property type="molecule type" value="Genomic_DNA"/>
</dbReference>
<proteinExistence type="predicted"/>